<reference evidence="5 6" key="1">
    <citation type="submission" date="2016-10" db="EMBL/GenBank/DDBJ databases">
        <authorList>
            <person name="de Groot N.N."/>
        </authorList>
    </citation>
    <scope>NUCLEOTIDE SEQUENCE [LARGE SCALE GENOMIC DNA]</scope>
    <source>
        <strain evidence="5 6">DSM 19548</strain>
    </source>
</reference>
<dbReference type="PANTHER" id="PTHR30386">
    <property type="entry name" value="MEMBRANE FUSION SUBUNIT OF EMRAB-TOLC MULTIDRUG EFFLUX PUMP"/>
    <property type="match status" value="1"/>
</dbReference>
<evidence type="ECO:0000256" key="2">
    <source>
        <dbReference type="SAM" id="Phobius"/>
    </source>
</evidence>
<name>A0A1I1HR63_9RHOB</name>
<evidence type="ECO:0000256" key="1">
    <source>
        <dbReference type="SAM" id="Coils"/>
    </source>
</evidence>
<dbReference type="InterPro" id="IPR058624">
    <property type="entry name" value="MdtA-like_HH"/>
</dbReference>
<keyword evidence="6" id="KW-1185">Reference proteome</keyword>
<protein>
    <submittedName>
        <fullName evidence="5">Membrane fusion protein, multidrug efflux system</fullName>
    </submittedName>
</protein>
<dbReference type="Gene3D" id="1.10.287.470">
    <property type="entry name" value="Helix hairpin bin"/>
    <property type="match status" value="2"/>
</dbReference>
<dbReference type="Proteomes" id="UP000198728">
    <property type="component" value="Unassembled WGS sequence"/>
</dbReference>
<proteinExistence type="predicted"/>
<dbReference type="InterPro" id="IPR058625">
    <property type="entry name" value="MdtA-like_BSH"/>
</dbReference>
<evidence type="ECO:0000259" key="3">
    <source>
        <dbReference type="Pfam" id="PF25876"/>
    </source>
</evidence>
<sequence length="385" mass="40692">MAFDASQDETQSSKTEAPAKGARRPWKKYFIILVLLGAGLFYGGQRLHGYWTTGRFMVTTDDAYLTADITKISPEVTGHVVAVAFRENQAVASGDILFRIDDGDYKNALERAQNQIAAHDETLKRISAQIEAARTAVTQAEANRQAAEATLKNARSTAERIRSLNSSSFASTAQLDDAEAALDEAEAQLASARATVAAANANVAVLKAQYAEAEAANRGLELAVEQAERDLDRTILRAPYDGVVTNLAVEQGDLVSPGKILAAVVPTDTLYVEANFKETQLAEVTPGAIAHLTFDVLPDLEVEGRVESLAPATGAVFSLLPPENATGNFTKVVQRVPVRIELPAAALADGRLRAGLSTTVSVDTRTADSPRAVAGSSAPGSATGS</sequence>
<evidence type="ECO:0000313" key="6">
    <source>
        <dbReference type="Proteomes" id="UP000198728"/>
    </source>
</evidence>
<feature type="transmembrane region" description="Helical" evidence="2">
    <location>
        <begin position="29"/>
        <end position="51"/>
    </location>
</feature>
<keyword evidence="1" id="KW-0175">Coiled coil</keyword>
<dbReference type="RefSeq" id="WP_093360137.1">
    <property type="nucleotide sequence ID" value="NZ_FOLG01000003.1"/>
</dbReference>
<dbReference type="InterPro" id="IPR050739">
    <property type="entry name" value="MFP"/>
</dbReference>
<keyword evidence="2" id="KW-1133">Transmembrane helix</keyword>
<keyword evidence="2" id="KW-0472">Membrane</keyword>
<dbReference type="Gene3D" id="2.40.50.100">
    <property type="match status" value="1"/>
</dbReference>
<dbReference type="PANTHER" id="PTHR30386:SF24">
    <property type="entry name" value="MULTIDRUG RESISTANCE EFFLUX PUMP"/>
    <property type="match status" value="1"/>
</dbReference>
<dbReference type="Gene3D" id="2.40.30.170">
    <property type="match status" value="1"/>
</dbReference>
<dbReference type="GO" id="GO:0055085">
    <property type="term" value="P:transmembrane transport"/>
    <property type="evidence" value="ECO:0007669"/>
    <property type="project" value="InterPro"/>
</dbReference>
<feature type="domain" description="Multidrug resistance protein MdtA-like barrel-sandwich hybrid" evidence="4">
    <location>
        <begin position="70"/>
        <end position="265"/>
    </location>
</feature>
<dbReference type="STRING" id="441112.SAMN04488094_103163"/>
<feature type="domain" description="Multidrug resistance protein MdtA-like alpha-helical hairpin" evidence="3">
    <location>
        <begin position="137"/>
        <end position="203"/>
    </location>
</feature>
<evidence type="ECO:0000313" key="5">
    <source>
        <dbReference type="EMBL" id="SFC23500.1"/>
    </source>
</evidence>
<dbReference type="Pfam" id="PF25876">
    <property type="entry name" value="HH_MFP_RND"/>
    <property type="match status" value="1"/>
</dbReference>
<organism evidence="5 6">
    <name type="scientific">Tropicimonas isoalkanivorans</name>
    <dbReference type="NCBI Taxonomy" id="441112"/>
    <lineage>
        <taxon>Bacteria</taxon>
        <taxon>Pseudomonadati</taxon>
        <taxon>Pseudomonadota</taxon>
        <taxon>Alphaproteobacteria</taxon>
        <taxon>Rhodobacterales</taxon>
        <taxon>Roseobacteraceae</taxon>
        <taxon>Tropicimonas</taxon>
    </lineage>
</organism>
<dbReference type="OrthoDB" id="9811754at2"/>
<accession>A0A1I1HR63</accession>
<keyword evidence="2" id="KW-0812">Transmembrane</keyword>
<dbReference type="Pfam" id="PF25917">
    <property type="entry name" value="BSH_RND"/>
    <property type="match status" value="1"/>
</dbReference>
<dbReference type="EMBL" id="FOLG01000003">
    <property type="protein sequence ID" value="SFC23500.1"/>
    <property type="molecule type" value="Genomic_DNA"/>
</dbReference>
<dbReference type="AlphaFoldDB" id="A0A1I1HR63"/>
<gene>
    <name evidence="5" type="ORF">SAMN04488094_103163</name>
</gene>
<feature type="coiled-coil region" evidence="1">
    <location>
        <begin position="109"/>
        <end position="237"/>
    </location>
</feature>
<evidence type="ECO:0000259" key="4">
    <source>
        <dbReference type="Pfam" id="PF25917"/>
    </source>
</evidence>
<dbReference type="SUPFAM" id="SSF111369">
    <property type="entry name" value="HlyD-like secretion proteins"/>
    <property type="match status" value="3"/>
</dbReference>